<dbReference type="EMBL" id="QNRR01000012">
    <property type="protein sequence ID" value="RBP38061.1"/>
    <property type="molecule type" value="Genomic_DNA"/>
</dbReference>
<dbReference type="RefSeq" id="WP_113961195.1">
    <property type="nucleotide sequence ID" value="NZ_QNRR01000012.1"/>
</dbReference>
<comment type="caution">
    <text evidence="1">The sequence shown here is derived from an EMBL/GenBank/DDBJ whole genome shotgun (WGS) entry which is preliminary data.</text>
</comment>
<accession>A0A366H7B4</accession>
<dbReference type="Proteomes" id="UP000253426">
    <property type="component" value="Unassembled WGS sequence"/>
</dbReference>
<organism evidence="1 2">
    <name type="scientific">Roseimicrobium gellanilyticum</name>
    <dbReference type="NCBI Taxonomy" id="748857"/>
    <lineage>
        <taxon>Bacteria</taxon>
        <taxon>Pseudomonadati</taxon>
        <taxon>Verrucomicrobiota</taxon>
        <taxon>Verrucomicrobiia</taxon>
        <taxon>Verrucomicrobiales</taxon>
        <taxon>Verrucomicrobiaceae</taxon>
        <taxon>Roseimicrobium</taxon>
    </lineage>
</organism>
<protein>
    <submittedName>
        <fullName evidence="1">Uncharacterized protein</fullName>
    </submittedName>
</protein>
<evidence type="ECO:0000313" key="1">
    <source>
        <dbReference type="EMBL" id="RBP38061.1"/>
    </source>
</evidence>
<sequence length="110" mass="12610">MSLLDPSSVNESRRQAIAATIQPATLEELRAMGEQLFPFLDHPWRHQFFQFLDEHPDSKYFRASTDDGIGILYCKEHNRGIWFIPGSGVGILQETGLKILSEILQQQKPR</sequence>
<gene>
    <name evidence="1" type="ORF">DES53_11259</name>
</gene>
<dbReference type="OrthoDB" id="9959144at2"/>
<proteinExistence type="predicted"/>
<reference evidence="1 2" key="1">
    <citation type="submission" date="2018-06" db="EMBL/GenBank/DDBJ databases">
        <title>Genomic Encyclopedia of Type Strains, Phase IV (KMG-IV): sequencing the most valuable type-strain genomes for metagenomic binning, comparative biology and taxonomic classification.</title>
        <authorList>
            <person name="Goeker M."/>
        </authorList>
    </citation>
    <scope>NUCLEOTIDE SEQUENCE [LARGE SCALE GENOMIC DNA]</scope>
    <source>
        <strain evidence="1 2">DSM 25532</strain>
    </source>
</reference>
<name>A0A366H7B4_9BACT</name>
<keyword evidence="2" id="KW-1185">Reference proteome</keyword>
<dbReference type="AlphaFoldDB" id="A0A366H7B4"/>
<evidence type="ECO:0000313" key="2">
    <source>
        <dbReference type="Proteomes" id="UP000253426"/>
    </source>
</evidence>